<organism evidence="12 13">
    <name type="scientific">Caenorhabditis auriculariae</name>
    <dbReference type="NCBI Taxonomy" id="2777116"/>
    <lineage>
        <taxon>Eukaryota</taxon>
        <taxon>Metazoa</taxon>
        <taxon>Ecdysozoa</taxon>
        <taxon>Nematoda</taxon>
        <taxon>Chromadorea</taxon>
        <taxon>Rhabditida</taxon>
        <taxon>Rhabditina</taxon>
        <taxon>Rhabditomorpha</taxon>
        <taxon>Rhabditoidea</taxon>
        <taxon>Rhabditidae</taxon>
        <taxon>Peloderinae</taxon>
        <taxon>Caenorhabditis</taxon>
    </lineage>
</organism>
<keyword evidence="13" id="KW-1185">Reference proteome</keyword>
<dbReference type="SUPFAM" id="SSF56112">
    <property type="entry name" value="Protein kinase-like (PK-like)"/>
    <property type="match status" value="1"/>
</dbReference>
<dbReference type="PANTHER" id="PTHR12209">
    <property type="entry name" value="NON-SPECIFIC SERINE/THREONINE PROTEIN KINASE"/>
    <property type="match status" value="1"/>
</dbReference>
<gene>
    <name evidence="12" type="ORF">CAUJ_LOCUS7204</name>
</gene>
<dbReference type="InterPro" id="IPR000719">
    <property type="entry name" value="Prot_kinase_dom"/>
</dbReference>
<dbReference type="Proteomes" id="UP000835052">
    <property type="component" value="Unassembled WGS sequence"/>
</dbReference>
<sequence length="235" mass="26407">MEGSDEIAEQGFDYSIESSSMKQGAEARLFRCVYLGRPAILKERFEKSYRHTLLDGKLNKARTRSELKGICRARELLVETPTIFFVDGEKNKIIMELVEGPTAKDWIESRRAEDSFEKVVHEFGRLLGGCIARLHSGGLVHGDLTTSNVLLRDGSSDRPVFIDFGLSSQKNVTPEEKGVDLYVLERAIASTHVDCEHMMKGILEGYRAADQKQSGAVTKKLDEIRLRGRKRDMVG</sequence>
<comment type="similarity">
    <text evidence="1">Belongs to the protein kinase superfamily. BUD32 family.</text>
</comment>
<keyword evidence="7" id="KW-0418">Kinase</keyword>
<evidence type="ECO:0000259" key="11">
    <source>
        <dbReference type="PROSITE" id="PS50011"/>
    </source>
</evidence>
<keyword evidence="4" id="KW-0808">Transferase</keyword>
<evidence type="ECO:0000313" key="12">
    <source>
        <dbReference type="EMBL" id="CAD6191285.1"/>
    </source>
</evidence>
<accession>A0A8S1H7A6</accession>
<feature type="domain" description="Protein kinase" evidence="11">
    <location>
        <begin position="15"/>
        <end position="235"/>
    </location>
</feature>
<protein>
    <recommendedName>
        <fullName evidence="2">non-specific serine/threonine protein kinase</fullName>
        <ecNumber evidence="2">2.7.11.1</ecNumber>
    </recommendedName>
</protein>
<keyword evidence="6" id="KW-0547">Nucleotide-binding</keyword>
<comment type="caution">
    <text evidence="12">The sequence shown here is derived from an EMBL/GenBank/DDBJ whole genome shotgun (WGS) entry which is preliminary data.</text>
</comment>
<dbReference type="OrthoDB" id="3399at2759"/>
<evidence type="ECO:0000256" key="3">
    <source>
        <dbReference type="ARBA" id="ARBA00022527"/>
    </source>
</evidence>
<dbReference type="EC" id="2.7.11.1" evidence="2"/>
<dbReference type="GO" id="GO:0004674">
    <property type="term" value="F:protein serine/threonine kinase activity"/>
    <property type="evidence" value="ECO:0007669"/>
    <property type="project" value="UniProtKB-KW"/>
</dbReference>
<dbReference type="Gene3D" id="3.30.200.20">
    <property type="entry name" value="Phosphorylase Kinase, domain 1"/>
    <property type="match status" value="1"/>
</dbReference>
<dbReference type="GO" id="GO:0070525">
    <property type="term" value="P:tRNA threonylcarbamoyladenosine metabolic process"/>
    <property type="evidence" value="ECO:0007669"/>
    <property type="project" value="TreeGrafter"/>
</dbReference>
<evidence type="ECO:0000256" key="2">
    <source>
        <dbReference type="ARBA" id="ARBA00012513"/>
    </source>
</evidence>
<dbReference type="Gene3D" id="1.10.510.10">
    <property type="entry name" value="Transferase(Phosphotransferase) domain 1"/>
    <property type="match status" value="1"/>
</dbReference>
<reference evidence="12" key="1">
    <citation type="submission" date="2020-10" db="EMBL/GenBank/DDBJ databases">
        <authorList>
            <person name="Kikuchi T."/>
        </authorList>
    </citation>
    <scope>NUCLEOTIDE SEQUENCE</scope>
    <source>
        <strain evidence="12">NKZ352</strain>
    </source>
</reference>
<dbReference type="InterPro" id="IPR008266">
    <property type="entry name" value="Tyr_kinase_AS"/>
</dbReference>
<dbReference type="InterPro" id="IPR011009">
    <property type="entry name" value="Kinase-like_dom_sf"/>
</dbReference>
<evidence type="ECO:0000256" key="1">
    <source>
        <dbReference type="ARBA" id="ARBA00010630"/>
    </source>
</evidence>
<dbReference type="GO" id="GO:0008033">
    <property type="term" value="P:tRNA processing"/>
    <property type="evidence" value="ECO:0007669"/>
    <property type="project" value="UniProtKB-KW"/>
</dbReference>
<dbReference type="GO" id="GO:0005524">
    <property type="term" value="F:ATP binding"/>
    <property type="evidence" value="ECO:0007669"/>
    <property type="project" value="UniProtKB-KW"/>
</dbReference>
<dbReference type="NCBIfam" id="TIGR03724">
    <property type="entry name" value="arch_bud32"/>
    <property type="match status" value="1"/>
</dbReference>
<evidence type="ECO:0000256" key="5">
    <source>
        <dbReference type="ARBA" id="ARBA00022694"/>
    </source>
</evidence>
<evidence type="ECO:0000256" key="7">
    <source>
        <dbReference type="ARBA" id="ARBA00022777"/>
    </source>
</evidence>
<dbReference type="InterPro" id="IPR022495">
    <property type="entry name" value="Bud32"/>
</dbReference>
<evidence type="ECO:0000256" key="8">
    <source>
        <dbReference type="ARBA" id="ARBA00022840"/>
    </source>
</evidence>
<evidence type="ECO:0000256" key="6">
    <source>
        <dbReference type="ARBA" id="ARBA00022741"/>
    </source>
</evidence>
<comment type="catalytic activity">
    <reaction evidence="10">
        <text>L-seryl-[protein] + ATP = O-phospho-L-seryl-[protein] + ADP + H(+)</text>
        <dbReference type="Rhea" id="RHEA:17989"/>
        <dbReference type="Rhea" id="RHEA-COMP:9863"/>
        <dbReference type="Rhea" id="RHEA-COMP:11604"/>
        <dbReference type="ChEBI" id="CHEBI:15378"/>
        <dbReference type="ChEBI" id="CHEBI:29999"/>
        <dbReference type="ChEBI" id="CHEBI:30616"/>
        <dbReference type="ChEBI" id="CHEBI:83421"/>
        <dbReference type="ChEBI" id="CHEBI:456216"/>
        <dbReference type="EC" id="2.7.11.1"/>
    </reaction>
</comment>
<dbReference type="FunFam" id="3.30.200.20:FF:000201">
    <property type="entry name" value="TP53-regulating kinase isoform X1"/>
    <property type="match status" value="1"/>
</dbReference>
<evidence type="ECO:0000256" key="10">
    <source>
        <dbReference type="ARBA" id="ARBA00048679"/>
    </source>
</evidence>
<dbReference type="AlphaFoldDB" id="A0A8S1H7A6"/>
<evidence type="ECO:0000256" key="9">
    <source>
        <dbReference type="ARBA" id="ARBA00047899"/>
    </source>
</evidence>
<evidence type="ECO:0000256" key="4">
    <source>
        <dbReference type="ARBA" id="ARBA00022679"/>
    </source>
</evidence>
<comment type="catalytic activity">
    <reaction evidence="9">
        <text>L-threonyl-[protein] + ATP = O-phospho-L-threonyl-[protein] + ADP + H(+)</text>
        <dbReference type="Rhea" id="RHEA:46608"/>
        <dbReference type="Rhea" id="RHEA-COMP:11060"/>
        <dbReference type="Rhea" id="RHEA-COMP:11605"/>
        <dbReference type="ChEBI" id="CHEBI:15378"/>
        <dbReference type="ChEBI" id="CHEBI:30013"/>
        <dbReference type="ChEBI" id="CHEBI:30616"/>
        <dbReference type="ChEBI" id="CHEBI:61977"/>
        <dbReference type="ChEBI" id="CHEBI:456216"/>
        <dbReference type="EC" id="2.7.11.1"/>
    </reaction>
</comment>
<dbReference type="EMBL" id="CAJGYM010000020">
    <property type="protein sequence ID" value="CAD6191285.1"/>
    <property type="molecule type" value="Genomic_DNA"/>
</dbReference>
<dbReference type="GO" id="GO:0005634">
    <property type="term" value="C:nucleus"/>
    <property type="evidence" value="ECO:0007669"/>
    <property type="project" value="TreeGrafter"/>
</dbReference>
<dbReference type="GO" id="GO:0005829">
    <property type="term" value="C:cytosol"/>
    <property type="evidence" value="ECO:0007669"/>
    <property type="project" value="TreeGrafter"/>
</dbReference>
<keyword evidence="3" id="KW-0723">Serine/threonine-protein kinase</keyword>
<dbReference type="GO" id="GO:0000408">
    <property type="term" value="C:EKC/KEOPS complex"/>
    <property type="evidence" value="ECO:0007669"/>
    <property type="project" value="UniProtKB-ARBA"/>
</dbReference>
<dbReference type="PROSITE" id="PS00109">
    <property type="entry name" value="PROTEIN_KINASE_TYR"/>
    <property type="match status" value="1"/>
</dbReference>
<dbReference type="Pfam" id="PF06293">
    <property type="entry name" value="Kdo"/>
    <property type="match status" value="1"/>
</dbReference>
<dbReference type="PROSITE" id="PS50011">
    <property type="entry name" value="PROTEIN_KINASE_DOM"/>
    <property type="match status" value="1"/>
</dbReference>
<dbReference type="PANTHER" id="PTHR12209:SF0">
    <property type="entry name" value="EKC_KEOPS COMPLEX SUBUNIT TP53RK"/>
    <property type="match status" value="1"/>
</dbReference>
<proteinExistence type="inferred from homology"/>
<keyword evidence="8" id="KW-0067">ATP-binding</keyword>
<keyword evidence="5" id="KW-0819">tRNA processing</keyword>
<evidence type="ECO:0000313" key="13">
    <source>
        <dbReference type="Proteomes" id="UP000835052"/>
    </source>
</evidence>
<name>A0A8S1H7A6_9PELO</name>